<evidence type="ECO:0000256" key="4">
    <source>
        <dbReference type="SAM" id="MobiDB-lite"/>
    </source>
</evidence>
<proteinExistence type="predicted"/>
<feature type="domain" description="FAD-binding" evidence="5">
    <location>
        <begin position="7"/>
        <end position="352"/>
    </location>
</feature>
<feature type="region of interest" description="Disordered" evidence="4">
    <location>
        <begin position="399"/>
        <end position="418"/>
    </location>
</feature>
<keyword evidence="3" id="KW-0274">FAD</keyword>
<comment type="caution">
    <text evidence="6">The sequence shown here is derived from an EMBL/GenBank/DDBJ whole genome shotgun (WGS) entry which is preliminary data.</text>
</comment>
<dbReference type="Gene3D" id="3.30.9.10">
    <property type="entry name" value="D-Amino Acid Oxidase, subunit A, domain 2"/>
    <property type="match status" value="1"/>
</dbReference>
<organism evidence="6 7">
    <name type="scientific">Prauserella salsuginis</name>
    <dbReference type="NCBI Taxonomy" id="387889"/>
    <lineage>
        <taxon>Bacteria</taxon>
        <taxon>Bacillati</taxon>
        <taxon>Actinomycetota</taxon>
        <taxon>Actinomycetes</taxon>
        <taxon>Pseudonocardiales</taxon>
        <taxon>Pseudonocardiaceae</taxon>
        <taxon>Prauserella</taxon>
        <taxon>Prauserella salsuginis group</taxon>
    </lineage>
</organism>
<name>A0ABW6G608_9PSEU</name>
<comment type="cofactor">
    <cofactor evidence="1">
        <name>FAD</name>
        <dbReference type="ChEBI" id="CHEBI:57692"/>
    </cofactor>
</comment>
<dbReference type="Gene3D" id="3.50.50.60">
    <property type="entry name" value="FAD/NAD(P)-binding domain"/>
    <property type="match status" value="1"/>
</dbReference>
<dbReference type="Pfam" id="PF21274">
    <property type="entry name" value="Rng_hyd_C"/>
    <property type="match status" value="1"/>
</dbReference>
<dbReference type="InterPro" id="IPR036188">
    <property type="entry name" value="FAD/NAD-bd_sf"/>
</dbReference>
<dbReference type="EMBL" id="JBHXCV010000008">
    <property type="protein sequence ID" value="MFD6794612.1"/>
    <property type="molecule type" value="Genomic_DNA"/>
</dbReference>
<sequence>MRTEESVPVLVVGAGLAGASAAMFLGLHGIPALVVERHPATSNQPKARGQSWHTMEALRIAGVAERVSEAGYDLSVGMPIVIAESVAGRTLHEIVGEQPPDWSHLTPVTMAMASQEKVEPILLDRARELGTQVRFGTEVLRLDQHGDGVRARVRDSSGEYTVAAQYVVAADGWRSPIRQALGVGTHGRGALGHSVMVQFRAELDELVQGRDFALFYLQGNPGGNVFVSTDEPGRWVMGFDYDPDTGDRPESYTDAELVDRVRAVVGVDDLDVTIVDRVGTGLAHRVADTFTAGRVHLVGDAAHTMPPHGGQGGNTAVMDGFYLAWKLAAVLQGWAGPGLLDSHDTERRPYGDLIAAQQYANMIVRSAPDKADGTEDPLVPPEQQLLGYRCPGGAIAAEPADDGGLLEDPAQPTGRPGSHAPHVWLRDGVPALDVFGRGFVLLTASPAWAEAAERVADDLAVPLRAQLLDEGEWLTAYGIGAAGASLVRPDRFIAWRATGVGSAAELSAALCTVLSRDDGGSVRSSGPGGTRTHTG</sequence>
<evidence type="ECO:0000256" key="2">
    <source>
        <dbReference type="ARBA" id="ARBA00022630"/>
    </source>
</evidence>
<dbReference type="PRINTS" id="PR00420">
    <property type="entry name" value="RNGMNOXGNASE"/>
</dbReference>
<protein>
    <submittedName>
        <fullName evidence="6">FAD-dependent oxidoreductase</fullName>
    </submittedName>
</protein>
<evidence type="ECO:0000256" key="1">
    <source>
        <dbReference type="ARBA" id="ARBA00001974"/>
    </source>
</evidence>
<evidence type="ECO:0000256" key="3">
    <source>
        <dbReference type="ARBA" id="ARBA00022827"/>
    </source>
</evidence>
<dbReference type="Gene3D" id="3.40.30.120">
    <property type="match status" value="1"/>
</dbReference>
<reference evidence="6 7" key="1">
    <citation type="submission" date="2024-09" db="EMBL/GenBank/DDBJ databases">
        <title>The Natural Products Discovery Center: Release of the First 8490 Sequenced Strains for Exploring Actinobacteria Biosynthetic Diversity.</title>
        <authorList>
            <person name="Kalkreuter E."/>
            <person name="Kautsar S.A."/>
            <person name="Yang D."/>
            <person name="Bader C.D."/>
            <person name="Teijaro C.N."/>
            <person name="Fluegel L."/>
            <person name="Davis C.M."/>
            <person name="Simpson J.R."/>
            <person name="Lauterbach L."/>
            <person name="Steele A.D."/>
            <person name="Gui C."/>
            <person name="Meng S."/>
            <person name="Li G."/>
            <person name="Viehrig K."/>
            <person name="Ye F."/>
            <person name="Su P."/>
            <person name="Kiefer A.F."/>
            <person name="Nichols A."/>
            <person name="Cepeda A.J."/>
            <person name="Yan W."/>
            <person name="Fan B."/>
            <person name="Jiang Y."/>
            <person name="Adhikari A."/>
            <person name="Zheng C.-J."/>
            <person name="Schuster L."/>
            <person name="Cowan T.M."/>
            <person name="Smanski M.J."/>
            <person name="Chevrette M.G."/>
            <person name="De Carvalho L.P.S."/>
            <person name="Shen B."/>
        </authorList>
    </citation>
    <scope>NUCLEOTIDE SEQUENCE [LARGE SCALE GENOMIC DNA]</scope>
    <source>
        <strain evidence="6 7">NPDC060353</strain>
    </source>
</reference>
<dbReference type="PANTHER" id="PTHR43004:SF19">
    <property type="entry name" value="BINDING MONOOXYGENASE, PUTATIVE (JCVI)-RELATED"/>
    <property type="match status" value="1"/>
</dbReference>
<dbReference type="RefSeq" id="WP_258937435.1">
    <property type="nucleotide sequence ID" value="NZ_JANBBF010000011.1"/>
</dbReference>
<dbReference type="Proteomes" id="UP001598673">
    <property type="component" value="Unassembled WGS sequence"/>
</dbReference>
<dbReference type="PANTHER" id="PTHR43004">
    <property type="entry name" value="TRK SYSTEM POTASSIUM UPTAKE PROTEIN"/>
    <property type="match status" value="1"/>
</dbReference>
<dbReference type="InterPro" id="IPR002938">
    <property type="entry name" value="FAD-bd"/>
</dbReference>
<dbReference type="InterPro" id="IPR050641">
    <property type="entry name" value="RIFMO-like"/>
</dbReference>
<gene>
    <name evidence="6" type="ORF">ACFWGY_14835</name>
</gene>
<keyword evidence="2" id="KW-0285">Flavoprotein</keyword>
<dbReference type="SUPFAM" id="SSF51905">
    <property type="entry name" value="FAD/NAD(P)-binding domain"/>
    <property type="match status" value="1"/>
</dbReference>
<evidence type="ECO:0000313" key="7">
    <source>
        <dbReference type="Proteomes" id="UP001598673"/>
    </source>
</evidence>
<evidence type="ECO:0000313" key="6">
    <source>
        <dbReference type="EMBL" id="MFD6794612.1"/>
    </source>
</evidence>
<dbReference type="Pfam" id="PF01494">
    <property type="entry name" value="FAD_binding_3"/>
    <property type="match status" value="1"/>
</dbReference>
<keyword evidence="7" id="KW-1185">Reference proteome</keyword>
<evidence type="ECO:0000259" key="5">
    <source>
        <dbReference type="Pfam" id="PF01494"/>
    </source>
</evidence>
<accession>A0ABW6G608</accession>